<feature type="compositionally biased region" description="Acidic residues" evidence="1">
    <location>
        <begin position="87"/>
        <end position="114"/>
    </location>
</feature>
<name>A0A8H3TWV4_9TREE</name>
<feature type="compositionally biased region" description="Polar residues" evidence="1">
    <location>
        <begin position="651"/>
        <end position="677"/>
    </location>
</feature>
<dbReference type="InterPro" id="IPR001849">
    <property type="entry name" value="PH_domain"/>
</dbReference>
<dbReference type="PANTHER" id="PTHR14336">
    <property type="entry name" value="TANDEM PH DOMAIN CONTAINING PROTEIN"/>
    <property type="match status" value="1"/>
</dbReference>
<dbReference type="Gene3D" id="2.30.29.30">
    <property type="entry name" value="Pleckstrin-homology domain (PH domain)/Phosphotyrosine-binding domain (PTB)"/>
    <property type="match status" value="2"/>
</dbReference>
<dbReference type="SMART" id="SM00233">
    <property type="entry name" value="PH"/>
    <property type="match status" value="2"/>
</dbReference>
<dbReference type="SUPFAM" id="SSF50729">
    <property type="entry name" value="PH domain-like"/>
    <property type="match status" value="2"/>
</dbReference>
<feature type="compositionally biased region" description="Low complexity" evidence="1">
    <location>
        <begin position="59"/>
        <end position="81"/>
    </location>
</feature>
<dbReference type="Proteomes" id="UP000620104">
    <property type="component" value="Unassembled WGS sequence"/>
</dbReference>
<dbReference type="EMBL" id="BLZA01000030">
    <property type="protein sequence ID" value="GHJ88592.1"/>
    <property type="molecule type" value="Genomic_DNA"/>
</dbReference>
<comment type="caution">
    <text evidence="3">The sequence shown here is derived from an EMBL/GenBank/DDBJ whole genome shotgun (WGS) entry which is preliminary data.</text>
</comment>
<feature type="compositionally biased region" description="Low complexity" evidence="1">
    <location>
        <begin position="618"/>
        <end position="632"/>
    </location>
</feature>
<reference evidence="3" key="1">
    <citation type="submission" date="2020-07" db="EMBL/GenBank/DDBJ databases">
        <title>Draft Genome Sequence of a Deep-Sea Yeast, Naganishia (Cryptococcus) liquefaciens strain N6.</title>
        <authorList>
            <person name="Han Y.W."/>
            <person name="Kajitani R."/>
            <person name="Morimoto H."/>
            <person name="Parhat M."/>
            <person name="Tsubouchi H."/>
            <person name="Bakenova O."/>
            <person name="Ogata M."/>
            <person name="Argunhan B."/>
            <person name="Aoki R."/>
            <person name="Kajiwara S."/>
            <person name="Itoh T."/>
            <person name="Iwasaki H."/>
        </authorList>
    </citation>
    <scope>NUCLEOTIDE SEQUENCE</scope>
    <source>
        <strain evidence="3">N6</strain>
    </source>
</reference>
<feature type="compositionally biased region" description="Low complexity" evidence="1">
    <location>
        <begin position="511"/>
        <end position="526"/>
    </location>
</feature>
<dbReference type="InterPro" id="IPR011993">
    <property type="entry name" value="PH-like_dom_sf"/>
</dbReference>
<evidence type="ECO:0000313" key="4">
    <source>
        <dbReference type="Proteomes" id="UP000620104"/>
    </source>
</evidence>
<evidence type="ECO:0000259" key="2">
    <source>
        <dbReference type="PROSITE" id="PS50003"/>
    </source>
</evidence>
<feature type="domain" description="PH" evidence="2">
    <location>
        <begin position="167"/>
        <end position="263"/>
    </location>
</feature>
<keyword evidence="4" id="KW-1185">Reference proteome</keyword>
<evidence type="ECO:0000256" key="1">
    <source>
        <dbReference type="SAM" id="MobiDB-lite"/>
    </source>
</evidence>
<feature type="region of interest" description="Disordered" evidence="1">
    <location>
        <begin position="1"/>
        <end position="130"/>
    </location>
</feature>
<feature type="compositionally biased region" description="Basic and acidic residues" evidence="1">
    <location>
        <begin position="704"/>
        <end position="714"/>
    </location>
</feature>
<proteinExistence type="predicted"/>
<dbReference type="AlphaFoldDB" id="A0A8H3TWV4"/>
<feature type="region of interest" description="Disordered" evidence="1">
    <location>
        <begin position="473"/>
        <end position="526"/>
    </location>
</feature>
<dbReference type="PROSITE" id="PS50003">
    <property type="entry name" value="PH_DOMAIN"/>
    <property type="match status" value="2"/>
</dbReference>
<dbReference type="Pfam" id="PF00169">
    <property type="entry name" value="PH"/>
    <property type="match status" value="2"/>
</dbReference>
<evidence type="ECO:0000313" key="3">
    <source>
        <dbReference type="EMBL" id="GHJ88592.1"/>
    </source>
</evidence>
<dbReference type="FunFam" id="2.30.29.30:FF:000286">
    <property type="entry name" value="PH-protein kinase domain containing protein"/>
    <property type="match status" value="1"/>
</dbReference>
<organism evidence="3 4">
    <name type="scientific">Naganishia liquefaciens</name>
    <dbReference type="NCBI Taxonomy" id="104408"/>
    <lineage>
        <taxon>Eukaryota</taxon>
        <taxon>Fungi</taxon>
        <taxon>Dikarya</taxon>
        <taxon>Basidiomycota</taxon>
        <taxon>Agaricomycotina</taxon>
        <taxon>Tremellomycetes</taxon>
        <taxon>Filobasidiales</taxon>
        <taxon>Filobasidiaceae</taxon>
        <taxon>Naganishia</taxon>
    </lineage>
</organism>
<sequence>MTQPAQPPTRREIERKLSLRSAADEPTPASLLPPPAAAPSSQPQAHVHYSTLSSPSLVGEGTFTTTGTATATATGTGTSTDVGGGMSEDDDLDAIGEEEEEDEDEGEEISDVECLEGGGGRVVENDGLAGSSRIESTTTTAAPRALPAADVVEPVDEEMRRRMEGERLVKSGYLMKKGERRKTWKKRWFVLRTEKLAYYKDDKEYVLCRILNLRDIHSVLAVQLKKNQHHTIGLVTSSRTYYVRADTAAEMEAWIRALNETRRALAERDEWAERQEERRRAVGKQMGHEQQMVDSLAGMSLGQASTHAESMDRAPLGHLPVRTPGNEFETYGMTPVVSGLVPSGVAGIITSSESEDEGHVYEGGRGADVGRSPVDYDPRQGQQSFSPGGASGLAIHSAAPVSPIQTDPHKVILSGYLTKLGNKRKTWRKRWFVLTSGELVYTKSHMDTRVHRVIPLNCMLDALELDVMPMLESAGESSSDDGLASTGHPNAASPRARTNSHSSRSHRRFVGAHASSTAGGASSGATAPWQHTFQVITPKRTFKLCAPSEEEEIKWLAALRALINRERGMTSPGIAPMPSNGRQGSLPPAVGITRASPPSTTIEIPPATAPVAIGSPFAAPGSSWEASSAPSSQTHRHGPPLDQASYFPPQSYHSAGLATSPSQATLGPTTRQATTANLPPLVTTPLSPRHRSATQSAKAAVAEVVRRFHPETSHHSHSQSHAQTPS</sequence>
<feature type="region of interest" description="Disordered" evidence="1">
    <location>
        <begin position="570"/>
        <end position="726"/>
    </location>
</feature>
<dbReference type="OrthoDB" id="2157866at2759"/>
<accession>A0A8H3TWV4</accession>
<dbReference type="InterPro" id="IPR051707">
    <property type="entry name" value="PI-Interact_SigTrans_Reg"/>
</dbReference>
<protein>
    <recommendedName>
        <fullName evidence="2">PH domain-containing protein</fullName>
    </recommendedName>
</protein>
<gene>
    <name evidence="3" type="ORF">NliqN6_4994</name>
</gene>
<feature type="domain" description="PH" evidence="2">
    <location>
        <begin position="410"/>
        <end position="564"/>
    </location>
</feature>